<feature type="chain" id="PRO_5046522325" description="DUF4412 domain-containing protein" evidence="1">
    <location>
        <begin position="38"/>
        <end position="255"/>
    </location>
</feature>
<evidence type="ECO:0000313" key="2">
    <source>
        <dbReference type="EMBL" id="ODR54411.1"/>
    </source>
</evidence>
<dbReference type="Proteomes" id="UP000094869">
    <property type="component" value="Unassembled WGS sequence"/>
</dbReference>
<evidence type="ECO:0000256" key="1">
    <source>
        <dbReference type="SAM" id="SignalP"/>
    </source>
</evidence>
<evidence type="ECO:0000313" key="3">
    <source>
        <dbReference type="Proteomes" id="UP000094869"/>
    </source>
</evidence>
<accession>A0ABX3AEH7</accession>
<protein>
    <recommendedName>
        <fullName evidence="4">DUF4412 domain-containing protein</fullName>
    </recommendedName>
</protein>
<gene>
    <name evidence="2" type="ORF">BEI63_15665</name>
</gene>
<feature type="signal peptide" evidence="1">
    <location>
        <begin position="1"/>
        <end position="37"/>
    </location>
</feature>
<proteinExistence type="predicted"/>
<organism evidence="2 3">
    <name type="scientific">Eisenbergiella tayi</name>
    <dbReference type="NCBI Taxonomy" id="1432052"/>
    <lineage>
        <taxon>Bacteria</taxon>
        <taxon>Bacillati</taxon>
        <taxon>Bacillota</taxon>
        <taxon>Clostridia</taxon>
        <taxon>Lachnospirales</taxon>
        <taxon>Lachnospiraceae</taxon>
        <taxon>Eisenbergiella</taxon>
    </lineage>
</organism>
<evidence type="ECO:0008006" key="4">
    <source>
        <dbReference type="Google" id="ProtNLM"/>
    </source>
</evidence>
<keyword evidence="1" id="KW-0732">Signal</keyword>
<sequence length="255" mass="27779">MFYKGIMKRGLYVMNRKIWGVLLSVVLFAMYPLPASAAPMTEAPVTSDQMVQISNGAMAGVTSFRFDHMVISDITNSVNPKLSGTGLTTKQIIVGPNVVHQTTSDSMTVAGRTKTEYTDQYIVREGANTKVYMQKNGRAWVVMLFPDNGKTVDNFRLPQLTGMTKPGVGQSAAQVYTDGEVFQFTEILAGNKYPTVFTFDAVTMLPVGLRLEMPAEADSSGLVQTGTIEMVISDFGMYDTLTVPPEVVASAVPLY</sequence>
<comment type="caution">
    <text evidence="2">The sequence shown here is derived from an EMBL/GenBank/DDBJ whole genome shotgun (WGS) entry which is preliminary data.</text>
</comment>
<dbReference type="EMBL" id="MEHD01000025">
    <property type="protein sequence ID" value="ODR54411.1"/>
    <property type="molecule type" value="Genomic_DNA"/>
</dbReference>
<keyword evidence="3" id="KW-1185">Reference proteome</keyword>
<reference evidence="2 3" key="1">
    <citation type="submission" date="2016-08" db="EMBL/GenBank/DDBJ databases">
        <title>Characterization of Isolates of Eisenbergiella tayi Derived from Blood Cultures, Using Whole Genome Sequencing.</title>
        <authorList>
            <person name="Bernier A.-M."/>
            <person name="Burdz T."/>
            <person name="Wiebe D."/>
            <person name="Bernard K."/>
        </authorList>
    </citation>
    <scope>NUCLEOTIDE SEQUENCE [LARGE SCALE GENOMIC DNA]</scope>
    <source>
        <strain evidence="2 3">NML120146</strain>
    </source>
</reference>
<name>A0ABX3AEH7_9FIRM</name>